<protein>
    <submittedName>
        <fullName evidence="2">Uncharacterized protein</fullName>
    </submittedName>
</protein>
<keyword evidence="1" id="KW-1133">Transmembrane helix</keyword>
<proteinExistence type="predicted"/>
<dbReference type="AlphaFoldDB" id="A0A0A9EE56"/>
<organism evidence="2">
    <name type="scientific">Arundo donax</name>
    <name type="common">Giant reed</name>
    <name type="synonym">Donax arundinaceus</name>
    <dbReference type="NCBI Taxonomy" id="35708"/>
    <lineage>
        <taxon>Eukaryota</taxon>
        <taxon>Viridiplantae</taxon>
        <taxon>Streptophyta</taxon>
        <taxon>Embryophyta</taxon>
        <taxon>Tracheophyta</taxon>
        <taxon>Spermatophyta</taxon>
        <taxon>Magnoliopsida</taxon>
        <taxon>Liliopsida</taxon>
        <taxon>Poales</taxon>
        <taxon>Poaceae</taxon>
        <taxon>PACMAD clade</taxon>
        <taxon>Arundinoideae</taxon>
        <taxon>Arundineae</taxon>
        <taxon>Arundo</taxon>
    </lineage>
</organism>
<accession>A0A0A9EE56</accession>
<reference evidence="2" key="1">
    <citation type="submission" date="2014-09" db="EMBL/GenBank/DDBJ databases">
        <authorList>
            <person name="Magalhaes I.L.F."/>
            <person name="Oliveira U."/>
            <person name="Santos F.R."/>
            <person name="Vidigal T.H.D.A."/>
            <person name="Brescovit A.D."/>
            <person name="Santos A.J."/>
        </authorList>
    </citation>
    <scope>NUCLEOTIDE SEQUENCE</scope>
    <source>
        <tissue evidence="2">Shoot tissue taken approximately 20 cm above the soil surface</tissue>
    </source>
</reference>
<name>A0A0A9EE56_ARUDO</name>
<evidence type="ECO:0000256" key="1">
    <source>
        <dbReference type="SAM" id="Phobius"/>
    </source>
</evidence>
<keyword evidence="1" id="KW-0472">Membrane</keyword>
<dbReference type="EMBL" id="GBRH01201775">
    <property type="protein sequence ID" value="JAD96120.1"/>
    <property type="molecule type" value="Transcribed_RNA"/>
</dbReference>
<sequence length="44" mass="4791">MLCTHALLGWSFVALHVYGSIKAGVFLLMFGFVYAAHPSVHVKA</sequence>
<feature type="transmembrane region" description="Helical" evidence="1">
    <location>
        <begin position="12"/>
        <end position="36"/>
    </location>
</feature>
<reference evidence="2" key="2">
    <citation type="journal article" date="2015" name="Data Brief">
        <title>Shoot transcriptome of the giant reed, Arundo donax.</title>
        <authorList>
            <person name="Barrero R.A."/>
            <person name="Guerrero F.D."/>
            <person name="Moolhuijzen P."/>
            <person name="Goolsby J.A."/>
            <person name="Tidwell J."/>
            <person name="Bellgard S.E."/>
            <person name="Bellgard M.I."/>
        </authorList>
    </citation>
    <scope>NUCLEOTIDE SEQUENCE</scope>
    <source>
        <tissue evidence="2">Shoot tissue taken approximately 20 cm above the soil surface</tissue>
    </source>
</reference>
<keyword evidence="1" id="KW-0812">Transmembrane</keyword>
<evidence type="ECO:0000313" key="2">
    <source>
        <dbReference type="EMBL" id="JAD96120.1"/>
    </source>
</evidence>